<reference evidence="6 7" key="1">
    <citation type="submission" date="2017-06" db="EMBL/GenBank/DDBJ databases">
        <title>Global population genomics of the pathogenic fungus Cryptococcus neoformans var. grubii.</title>
        <authorList>
            <person name="Cuomo C."/>
            <person name="Litvintseva A."/>
            <person name="Chen Y."/>
            <person name="Young S."/>
            <person name="Zeng Q."/>
            <person name="Chapman S."/>
            <person name="Gujja S."/>
            <person name="Saif S."/>
            <person name="Birren B."/>
        </authorList>
    </citation>
    <scope>NUCLEOTIDE SEQUENCE [LARGE SCALE GENOMIC DNA]</scope>
    <source>
        <strain evidence="6 7">Tu259-1</strain>
    </source>
</reference>
<proteinExistence type="inferred from homology"/>
<dbReference type="Pfam" id="PF00450">
    <property type="entry name" value="Peptidase_S10"/>
    <property type="match status" value="1"/>
</dbReference>
<comment type="caution">
    <text evidence="6">The sequence shown here is derived from an EMBL/GenBank/DDBJ whole genome shotgun (WGS) entry which is preliminary data.</text>
</comment>
<dbReference type="GO" id="GO:0006508">
    <property type="term" value="P:proteolysis"/>
    <property type="evidence" value="ECO:0007669"/>
    <property type="project" value="UniProtKB-KW"/>
</dbReference>
<dbReference type="Proteomes" id="UP000199727">
    <property type="component" value="Unassembled WGS sequence"/>
</dbReference>
<dbReference type="PANTHER" id="PTHR11802:SF201">
    <property type="entry name" value="CARBOXYPEPTIDASE"/>
    <property type="match status" value="1"/>
</dbReference>
<evidence type="ECO:0000256" key="3">
    <source>
        <dbReference type="ARBA" id="ARBA00022670"/>
    </source>
</evidence>
<dbReference type="AlphaFoldDB" id="A0A854Q7J4"/>
<dbReference type="PANTHER" id="PTHR11802">
    <property type="entry name" value="SERINE PROTEASE FAMILY S10 SERINE CARBOXYPEPTIDASE"/>
    <property type="match status" value="1"/>
</dbReference>
<evidence type="ECO:0000313" key="7">
    <source>
        <dbReference type="Proteomes" id="UP000199727"/>
    </source>
</evidence>
<dbReference type="InterPro" id="IPR001563">
    <property type="entry name" value="Peptidase_S10"/>
</dbReference>
<name>A0A854Q7J4_CRYNE</name>
<protein>
    <submittedName>
        <fullName evidence="6">Serine carboxypeptidase-like 33</fullName>
    </submittedName>
</protein>
<dbReference type="SUPFAM" id="SSF53474">
    <property type="entry name" value="alpha/beta-Hydrolases"/>
    <property type="match status" value="1"/>
</dbReference>
<dbReference type="InterPro" id="IPR029058">
    <property type="entry name" value="AB_hydrolase_fold"/>
</dbReference>
<keyword evidence="2 6" id="KW-0121">Carboxypeptidase</keyword>
<evidence type="ECO:0000256" key="5">
    <source>
        <dbReference type="ARBA" id="ARBA00023180"/>
    </source>
</evidence>
<evidence type="ECO:0000313" key="6">
    <source>
        <dbReference type="EMBL" id="OXG14354.1"/>
    </source>
</evidence>
<dbReference type="GO" id="GO:0004185">
    <property type="term" value="F:serine-type carboxypeptidase activity"/>
    <property type="evidence" value="ECO:0007669"/>
    <property type="project" value="InterPro"/>
</dbReference>
<gene>
    <name evidence="6" type="ORF">C361_05654</name>
</gene>
<dbReference type="Gene3D" id="1.10.287.410">
    <property type="match status" value="1"/>
</dbReference>
<evidence type="ECO:0000256" key="1">
    <source>
        <dbReference type="ARBA" id="ARBA00009431"/>
    </source>
</evidence>
<sequence length="491" mass="54034">MLFSGLSSPHIHESARGILIGGMYLLAQVATFLGWLLGSQTSQSLPSLSITSQSKLSCGSISHPITSGYVHLEGGNLFFSLIEAKESARNNGLVIYFEGGPGGSAMDYPFLGAGPCQLTPEGGTTLSPAPYPWTDHANLLVLEYPIPTGWSYNTTFQIPHDSSAGAAEDFDDFLQALLHHFPQFVHQPLIISSLSYGGTTAAHMASTVLQRNQNAEMFSTRIKKRIDQLVLGNPFGDVVTVVYQNLHHLCYTPPAILPASSCETLESYLTPCLDRLAFLTSESTSHLSTRELRLEAAKYCAPPFELTWKDARVDRYDNRKPPCWPVGTCWWWNDSLRALMNSDEMKEIFGVPSHLTWGFLGLSSLYFYLNADNMQTAYHLLPAVIDAGTRIFVYSGMNDTILPYEGSLVWMSRIPSSQLSAFRQPPITIPSPAGPLETAFRGIVHNPGGAVTLYGFPDAGHMAQADQPTVVWKILENAVKGKNWNPLEGWW</sequence>
<organism evidence="6 7">
    <name type="scientific">Cryptococcus neoformans Tu259-1</name>
    <dbReference type="NCBI Taxonomy" id="1230072"/>
    <lineage>
        <taxon>Eukaryota</taxon>
        <taxon>Fungi</taxon>
        <taxon>Dikarya</taxon>
        <taxon>Basidiomycota</taxon>
        <taxon>Agaricomycotina</taxon>
        <taxon>Tremellomycetes</taxon>
        <taxon>Tremellales</taxon>
        <taxon>Cryptococcaceae</taxon>
        <taxon>Cryptococcus</taxon>
        <taxon>Cryptococcus neoformans species complex</taxon>
    </lineage>
</organism>
<keyword evidence="4" id="KW-0378">Hydrolase</keyword>
<dbReference type="EMBL" id="AMKT01000076">
    <property type="protein sequence ID" value="OXG14354.1"/>
    <property type="molecule type" value="Genomic_DNA"/>
</dbReference>
<accession>A0A854Q7J4</accession>
<dbReference type="OrthoDB" id="2569597at2759"/>
<evidence type="ECO:0000256" key="2">
    <source>
        <dbReference type="ARBA" id="ARBA00022645"/>
    </source>
</evidence>
<keyword evidence="5" id="KW-0325">Glycoprotein</keyword>
<comment type="similarity">
    <text evidence="1">Belongs to the peptidase S10 family.</text>
</comment>
<keyword evidence="3" id="KW-0645">Protease</keyword>
<dbReference type="PRINTS" id="PR00724">
    <property type="entry name" value="CRBOXYPTASEC"/>
</dbReference>
<evidence type="ECO:0000256" key="4">
    <source>
        <dbReference type="ARBA" id="ARBA00022801"/>
    </source>
</evidence>
<dbReference type="Gene3D" id="3.40.50.1820">
    <property type="entry name" value="alpha/beta hydrolase"/>
    <property type="match status" value="1"/>
</dbReference>